<dbReference type="InterPro" id="IPR052710">
    <property type="entry name" value="CAAX_protease"/>
</dbReference>
<keyword evidence="1" id="KW-0812">Transmembrane</keyword>
<comment type="caution">
    <text evidence="3">The sequence shown here is derived from an EMBL/GenBank/DDBJ whole genome shotgun (WGS) entry which is preliminary data.</text>
</comment>
<gene>
    <name evidence="3" type="ORF">A6K76_13060</name>
</gene>
<name>A0A1C0YQ35_9BACL</name>
<protein>
    <recommendedName>
        <fullName evidence="2">CAAX prenyl protease 2/Lysostaphin resistance protein A-like domain-containing protein</fullName>
    </recommendedName>
</protein>
<feature type="transmembrane region" description="Helical" evidence="1">
    <location>
        <begin position="150"/>
        <end position="169"/>
    </location>
</feature>
<accession>A0A1C0YQ35</accession>
<proteinExistence type="predicted"/>
<sequence>MNRLHNWKKEDFLLLTVIPLELWIGTQLSIIPGINSSSTSLIVSGVLLFIVGMIVCIYWTRDFLAGEWRVYKEKLIRNVALTILLAGGTFLVMKLAKLVVTGSVSNTVTTADGEYGIFLLAFSLVPAVIAAFAEELTFRYALLGKFRGRGLRAVMFIVSSVLFGLVHLNNVSGDVVATVPYMIMGAYFGAVYMFTKNIWFAIGTHLLYNASISLLPVLLLIVVSLFQ</sequence>
<reference evidence="3 4" key="1">
    <citation type="submission" date="2016-07" db="EMBL/GenBank/DDBJ databases">
        <title>Caryophanon latum genome sequencing.</title>
        <authorList>
            <person name="Verma A."/>
            <person name="Pal Y."/>
            <person name="Krishnamurthi S."/>
        </authorList>
    </citation>
    <scope>NUCLEOTIDE SEQUENCE [LARGE SCALE GENOMIC DNA]</scope>
    <source>
        <strain evidence="3 4">DSM 14151</strain>
    </source>
</reference>
<dbReference type="InterPro" id="IPR003675">
    <property type="entry name" value="Rce1/LyrA-like_dom"/>
</dbReference>
<dbReference type="RefSeq" id="WP_066465336.1">
    <property type="nucleotide sequence ID" value="NZ_MATO01000044.1"/>
</dbReference>
<feature type="transmembrane region" description="Helical" evidence="1">
    <location>
        <begin position="116"/>
        <end position="138"/>
    </location>
</feature>
<dbReference type="AlphaFoldDB" id="A0A1C0YQ35"/>
<feature type="domain" description="CAAX prenyl protease 2/Lysostaphin resistance protein A-like" evidence="2">
    <location>
        <begin position="119"/>
        <end position="210"/>
    </location>
</feature>
<dbReference type="PANTHER" id="PTHR36435">
    <property type="entry name" value="SLR1288 PROTEIN"/>
    <property type="match status" value="1"/>
</dbReference>
<evidence type="ECO:0000313" key="3">
    <source>
        <dbReference type="EMBL" id="OCS89272.1"/>
    </source>
</evidence>
<dbReference type="Pfam" id="PF02517">
    <property type="entry name" value="Rce1-like"/>
    <property type="match status" value="1"/>
</dbReference>
<keyword evidence="1" id="KW-0472">Membrane</keyword>
<feature type="transmembrane region" description="Helical" evidence="1">
    <location>
        <begin position="12"/>
        <end position="34"/>
    </location>
</feature>
<dbReference type="GO" id="GO:0004175">
    <property type="term" value="F:endopeptidase activity"/>
    <property type="evidence" value="ECO:0007669"/>
    <property type="project" value="UniProtKB-ARBA"/>
</dbReference>
<dbReference type="GO" id="GO:0080120">
    <property type="term" value="P:CAAX-box protein maturation"/>
    <property type="evidence" value="ECO:0007669"/>
    <property type="project" value="UniProtKB-ARBA"/>
</dbReference>
<dbReference type="EMBL" id="MATO01000044">
    <property type="protein sequence ID" value="OCS89272.1"/>
    <property type="molecule type" value="Genomic_DNA"/>
</dbReference>
<keyword evidence="4" id="KW-1185">Reference proteome</keyword>
<evidence type="ECO:0000256" key="1">
    <source>
        <dbReference type="SAM" id="Phobius"/>
    </source>
</evidence>
<dbReference type="PANTHER" id="PTHR36435:SF1">
    <property type="entry name" value="CAAX AMINO TERMINAL PROTEASE FAMILY PROTEIN"/>
    <property type="match status" value="1"/>
</dbReference>
<feature type="transmembrane region" description="Helical" evidence="1">
    <location>
        <begin position="79"/>
        <end position="96"/>
    </location>
</feature>
<feature type="transmembrane region" description="Helical" evidence="1">
    <location>
        <begin position="175"/>
        <end position="194"/>
    </location>
</feature>
<keyword evidence="1" id="KW-1133">Transmembrane helix</keyword>
<organism evidence="3 4">
    <name type="scientific">Caryophanon latum</name>
    <dbReference type="NCBI Taxonomy" id="33977"/>
    <lineage>
        <taxon>Bacteria</taxon>
        <taxon>Bacillati</taxon>
        <taxon>Bacillota</taxon>
        <taxon>Bacilli</taxon>
        <taxon>Bacillales</taxon>
        <taxon>Caryophanaceae</taxon>
        <taxon>Caryophanon</taxon>
    </lineage>
</organism>
<evidence type="ECO:0000313" key="4">
    <source>
        <dbReference type="Proteomes" id="UP000093482"/>
    </source>
</evidence>
<feature type="transmembrane region" description="Helical" evidence="1">
    <location>
        <begin position="206"/>
        <end position="226"/>
    </location>
</feature>
<dbReference type="OrthoDB" id="324900at2"/>
<evidence type="ECO:0000259" key="2">
    <source>
        <dbReference type="Pfam" id="PF02517"/>
    </source>
</evidence>
<feature type="transmembrane region" description="Helical" evidence="1">
    <location>
        <begin position="40"/>
        <end position="59"/>
    </location>
</feature>
<dbReference type="Proteomes" id="UP000093482">
    <property type="component" value="Unassembled WGS sequence"/>
</dbReference>